<dbReference type="Proteomes" id="UP000494040">
    <property type="component" value="Unassembled WGS sequence"/>
</dbReference>
<evidence type="ECO:0000256" key="2">
    <source>
        <dbReference type="ARBA" id="ARBA00022670"/>
    </source>
</evidence>
<proteinExistence type="inferred from homology"/>
<evidence type="ECO:0000313" key="9">
    <source>
        <dbReference type="EnsemblMetazoa" id="XP_014259814.1"/>
    </source>
</evidence>
<dbReference type="GeneID" id="106672699"/>
<dbReference type="InterPro" id="IPR012462">
    <property type="entry name" value="UFSP1/2_DUB_cat"/>
</dbReference>
<dbReference type="Pfam" id="PF20908">
    <property type="entry name" value="UfSP2_N"/>
    <property type="match status" value="1"/>
</dbReference>
<reference evidence="9" key="1">
    <citation type="submission" date="2022-01" db="UniProtKB">
        <authorList>
            <consortium name="EnsemblMetazoa"/>
        </authorList>
    </citation>
    <scope>IDENTIFICATION</scope>
</reference>
<sequence>MAETVLLLQNFHEKIKTKTTQGNGLLYGIPCGTTIVILGACFNNTEKLINAEAMICKLPSGVQKLGLVEVNNEANLTDFPNSCQMEFQGFILMKDIKSERIQLKKMVQHNFHTVPFNVIDSNEFNSLVMTMRVKGNFSLGVSDTGELQNCIHHLKNQITTNEWFGVKIDESENCITEKSLQNNKNSISELSVDTSSKSKIDLNLSVLEPKSQNVGDDLKSMVYTTELPLTKKQNKLCINICIDALCITWKKTAQSVFIENIKQCIINYLSLYYDAYCKEMSAMSVLKSYHFSPEPLGHPLTIIYSKSKKDDIHESEREKLHILFDLPLNQPYFRKGCSITSHNLISKTCPITNVHVGLSPSGLTNGKCVVIKRNYSYFHYMQNNFNDSGWGCAYRSLQTIFSWYLWQGYTDCKVPDHKDIQECLVKLRDKPKSFINSKQWIGSNEIAFCLDEMIGVQCEICHISSREELVNYGSKLEAHFLFNDTPVMIGGGQLAHTIIGTHFNREEGEIRFLVLDPHYIGKDDIKSIQSKGGVAWRPITFWEKNTFFNLCLPKSPKVAY</sequence>
<name>A0A8I6SGA1_CIMLE</name>
<dbReference type="SUPFAM" id="SSF54001">
    <property type="entry name" value="Cysteine proteinases"/>
    <property type="match status" value="1"/>
</dbReference>
<evidence type="ECO:0000313" key="10">
    <source>
        <dbReference type="Proteomes" id="UP000494040"/>
    </source>
</evidence>
<dbReference type="PANTHER" id="PTHR48153">
    <property type="entry name" value="UFM1-SPECIFIC PROTEASE 2"/>
    <property type="match status" value="1"/>
</dbReference>
<comment type="similarity">
    <text evidence="1">Belongs to the peptidase C78 family.</text>
</comment>
<keyword evidence="4" id="KW-0378">Hydrolase</keyword>
<keyword evidence="10" id="KW-1185">Reference proteome</keyword>
<organism evidence="9 10">
    <name type="scientific">Cimex lectularius</name>
    <name type="common">Bed bug</name>
    <name type="synonym">Acanthia lectularia</name>
    <dbReference type="NCBI Taxonomy" id="79782"/>
    <lineage>
        <taxon>Eukaryota</taxon>
        <taxon>Metazoa</taxon>
        <taxon>Ecdysozoa</taxon>
        <taxon>Arthropoda</taxon>
        <taxon>Hexapoda</taxon>
        <taxon>Insecta</taxon>
        <taxon>Pterygota</taxon>
        <taxon>Neoptera</taxon>
        <taxon>Paraneoptera</taxon>
        <taxon>Hemiptera</taxon>
        <taxon>Heteroptera</taxon>
        <taxon>Panheteroptera</taxon>
        <taxon>Cimicomorpha</taxon>
        <taxon>Cimicidae</taxon>
        <taxon>Cimex</taxon>
    </lineage>
</organism>
<feature type="domain" description="UFSP1/2/DUB catalytic" evidence="6">
    <location>
        <begin position="367"/>
        <end position="551"/>
    </location>
</feature>
<dbReference type="EnsemblMetazoa" id="XM_014404328.2">
    <property type="protein sequence ID" value="XP_014259814.1"/>
    <property type="gene ID" value="LOC106672699"/>
</dbReference>
<dbReference type="KEGG" id="clec:106672699"/>
<evidence type="ECO:0000259" key="7">
    <source>
        <dbReference type="Pfam" id="PF20908"/>
    </source>
</evidence>
<dbReference type="GO" id="GO:0006508">
    <property type="term" value="P:proteolysis"/>
    <property type="evidence" value="ECO:0007669"/>
    <property type="project" value="UniProtKB-KW"/>
</dbReference>
<feature type="domain" description="UFSP2 second" evidence="7">
    <location>
        <begin position="230"/>
        <end position="335"/>
    </location>
</feature>
<dbReference type="Pfam" id="PF07910">
    <property type="entry name" value="Peptidase_C78"/>
    <property type="match status" value="1"/>
</dbReference>
<dbReference type="GO" id="GO:0071567">
    <property type="term" value="F:deUFMylase activity"/>
    <property type="evidence" value="ECO:0007669"/>
    <property type="project" value="TreeGrafter"/>
</dbReference>
<protein>
    <recommendedName>
        <fullName evidence="11">Ufm1-specific protease 2</fullName>
    </recommendedName>
</protein>
<evidence type="ECO:0000256" key="5">
    <source>
        <dbReference type="ARBA" id="ARBA00022807"/>
    </source>
</evidence>
<dbReference type="Gene3D" id="3.90.70.130">
    <property type="match status" value="1"/>
</dbReference>
<feature type="domain" description="UFSP2 N-terminal MPN-like" evidence="8">
    <location>
        <begin position="1"/>
        <end position="124"/>
    </location>
</feature>
<keyword evidence="5" id="KW-0788">Thiol protease</keyword>
<keyword evidence="2" id="KW-0645">Protease</keyword>
<keyword evidence="3" id="KW-0833">Ubl conjugation pathway</keyword>
<evidence type="ECO:0000259" key="6">
    <source>
        <dbReference type="Pfam" id="PF07910"/>
    </source>
</evidence>
<dbReference type="InterPro" id="IPR058757">
    <property type="entry name" value="UFSP2_MPN_N"/>
</dbReference>
<dbReference type="PANTHER" id="PTHR48153:SF2">
    <property type="entry name" value="UFM1-SPECIFIC PROTEASE 2"/>
    <property type="match status" value="1"/>
</dbReference>
<dbReference type="GO" id="GO:0005783">
    <property type="term" value="C:endoplasmic reticulum"/>
    <property type="evidence" value="ECO:0007669"/>
    <property type="project" value="TreeGrafter"/>
</dbReference>
<dbReference type="RefSeq" id="XP_014259814.1">
    <property type="nucleotide sequence ID" value="XM_014404328.2"/>
</dbReference>
<accession>A0A8I6SGA1</accession>
<evidence type="ECO:0000256" key="3">
    <source>
        <dbReference type="ARBA" id="ARBA00022786"/>
    </source>
</evidence>
<dbReference type="AlphaFoldDB" id="A0A8I6SGA1"/>
<evidence type="ECO:0000256" key="4">
    <source>
        <dbReference type="ARBA" id="ARBA00022801"/>
    </source>
</evidence>
<evidence type="ECO:0000256" key="1">
    <source>
        <dbReference type="ARBA" id="ARBA00008552"/>
    </source>
</evidence>
<dbReference type="InterPro" id="IPR049387">
    <property type="entry name" value="UFSP2-like_2nd"/>
</dbReference>
<dbReference type="OrthoDB" id="417506at2759"/>
<dbReference type="InterPro" id="IPR038765">
    <property type="entry name" value="Papain-like_cys_pep_sf"/>
</dbReference>
<evidence type="ECO:0000259" key="8">
    <source>
        <dbReference type="Pfam" id="PF26560"/>
    </source>
</evidence>
<evidence type="ECO:0008006" key="11">
    <source>
        <dbReference type="Google" id="ProtNLM"/>
    </source>
</evidence>
<dbReference type="GO" id="GO:0005634">
    <property type="term" value="C:nucleus"/>
    <property type="evidence" value="ECO:0007669"/>
    <property type="project" value="TreeGrafter"/>
</dbReference>
<dbReference type="Pfam" id="PF26560">
    <property type="entry name" value="UFSP2_MPN_insect"/>
    <property type="match status" value="1"/>
</dbReference>